<dbReference type="GO" id="GO:0005814">
    <property type="term" value="C:centriole"/>
    <property type="evidence" value="ECO:0007669"/>
    <property type="project" value="UniProtKB-SubCell"/>
</dbReference>
<evidence type="ECO:0000313" key="16">
    <source>
        <dbReference type="Proteomes" id="UP001153712"/>
    </source>
</evidence>
<dbReference type="PANTHER" id="PTHR21502:SF3">
    <property type="entry name" value="CILIUM ASSEMBLY PROTEIN DZIP1L"/>
    <property type="match status" value="1"/>
</dbReference>
<dbReference type="Proteomes" id="UP001153712">
    <property type="component" value="Chromosome 2"/>
</dbReference>
<feature type="compositionally biased region" description="Basic and acidic residues" evidence="13">
    <location>
        <begin position="783"/>
        <end position="796"/>
    </location>
</feature>
<keyword evidence="6 11" id="KW-0863">Zinc-finger</keyword>
<dbReference type="PROSITE" id="PS50157">
    <property type="entry name" value="ZINC_FINGER_C2H2_2"/>
    <property type="match status" value="1"/>
</dbReference>
<feature type="region of interest" description="Disordered" evidence="13">
    <location>
        <begin position="783"/>
        <end position="804"/>
    </location>
</feature>
<proteinExistence type="inferred from homology"/>
<evidence type="ECO:0000256" key="11">
    <source>
        <dbReference type="PROSITE-ProRule" id="PRU00042"/>
    </source>
</evidence>
<feature type="coiled-coil region" evidence="12">
    <location>
        <begin position="95"/>
        <end position="129"/>
    </location>
</feature>
<dbReference type="GO" id="GO:0005737">
    <property type="term" value="C:cytoplasm"/>
    <property type="evidence" value="ECO:0007669"/>
    <property type="project" value="TreeGrafter"/>
</dbReference>
<feature type="region of interest" description="Disordered" evidence="13">
    <location>
        <begin position="635"/>
        <end position="685"/>
    </location>
</feature>
<feature type="compositionally biased region" description="Basic and acidic residues" evidence="13">
    <location>
        <begin position="672"/>
        <end position="683"/>
    </location>
</feature>
<dbReference type="InterPro" id="IPR032714">
    <property type="entry name" value="DZIP1_N"/>
</dbReference>
<feature type="compositionally biased region" description="Polar residues" evidence="13">
    <location>
        <begin position="421"/>
        <end position="434"/>
    </location>
</feature>
<organism evidence="15 16">
    <name type="scientific">Phyllotreta striolata</name>
    <name type="common">Striped flea beetle</name>
    <name type="synonym">Crioceris striolata</name>
    <dbReference type="NCBI Taxonomy" id="444603"/>
    <lineage>
        <taxon>Eukaryota</taxon>
        <taxon>Metazoa</taxon>
        <taxon>Ecdysozoa</taxon>
        <taxon>Arthropoda</taxon>
        <taxon>Hexapoda</taxon>
        <taxon>Insecta</taxon>
        <taxon>Pterygota</taxon>
        <taxon>Neoptera</taxon>
        <taxon>Endopterygota</taxon>
        <taxon>Coleoptera</taxon>
        <taxon>Polyphaga</taxon>
        <taxon>Cucujiformia</taxon>
        <taxon>Chrysomeloidea</taxon>
        <taxon>Chrysomelidae</taxon>
        <taxon>Galerucinae</taxon>
        <taxon>Alticini</taxon>
        <taxon>Phyllotreta</taxon>
    </lineage>
</organism>
<evidence type="ECO:0000313" key="15">
    <source>
        <dbReference type="EMBL" id="CAG9858451.1"/>
    </source>
</evidence>
<evidence type="ECO:0000256" key="2">
    <source>
        <dbReference type="ARBA" id="ARBA00004120"/>
    </source>
</evidence>
<feature type="region of interest" description="Disordered" evidence="13">
    <location>
        <begin position="278"/>
        <end position="313"/>
    </location>
</feature>
<sequence>MWVDNYRWHYDYTRLAWDTGFCFDKFKYPNLDKNKICLIDIDRIIKERDVASVDRNISTVVQYVLENDQAEVLDVNFVKVFRLSQLSVEYLLFCKKYLDKTVVLLKKELNKLKEEIKELKIQKELESHISSSSSRNTPLTTLKCAICSKIVSSEDHLTSHINKRHNGGLHNKFGVNSEAEKLQSEIKELKERLNNTEKFIQEKPTEKEIDIYQSPLRVVHKDNDDRTTKLVGEIQDSFEKFRRQVEDKMSNLQTEKSFFTEKYDKLFEIVLQFKNKEQEPVKAEESTPKKSAIEQPKIENTTQTSEQEDKRQKAKNFQVYTVHHDVIGSKPEQLDEAVATEEKIDEKIERKLSNFEETIETKISTGFGNIENQIQAFWEKLSEVEIAHSKIGDHGFEATIQAIPLERFPEKPKIKPRTKLTKQTSNSPENSSRNAKMVKQELDKFLAENVESQSPSPSEEVKSPVKFESKPTVVKSAVSNMYESTTEDDISDEEEFEESVVSEYDNLSKPSNVVTLVKQKDSLSRSGNKSVEDKNLATSTISKIRQVKSSILKRTPLAKTVKKDDTVKEIEKLKTKLNESISLGLQEMGISPLWKGIPKKTFERGMEVVKHQSFLSKKNHPNYDALRQDIEKSLKSSKEIKKTRKKRQYLPSNKSPHKSKEAKRNVVKLQIHKSDPLESESKPDSAITIKNRSLYDTESETDMKSYLPKNFDQKKVHNAVIEELQSKFSSNKSQNTDSDVNSAGLPSDKDDKKEQNVLETKSSIKTAAAEGTHVKKKVLFDVEEHKEEKSTVKDDSFSDFELSD</sequence>
<feature type="compositionally biased region" description="Basic and acidic residues" evidence="13">
    <location>
        <begin position="747"/>
        <end position="756"/>
    </location>
</feature>
<protein>
    <recommendedName>
        <fullName evidence="14">C2H2-type domain-containing protein</fullName>
    </recommendedName>
</protein>
<dbReference type="PROSITE" id="PS00028">
    <property type="entry name" value="ZINC_FINGER_C2H2_1"/>
    <property type="match status" value="1"/>
</dbReference>
<keyword evidence="4" id="KW-0963">Cytoplasm</keyword>
<dbReference type="EMBL" id="OU900095">
    <property type="protein sequence ID" value="CAG9858451.1"/>
    <property type="molecule type" value="Genomic_DNA"/>
</dbReference>
<dbReference type="InterPro" id="IPR058883">
    <property type="entry name" value="DZIP1_dom"/>
</dbReference>
<comment type="subcellular location">
    <subcellularLocation>
        <location evidence="2">Cytoplasm</location>
        <location evidence="2">Cytoskeleton</location>
        <location evidence="2">Cilium basal body</location>
    </subcellularLocation>
    <subcellularLocation>
        <location evidence="1">Cytoplasm</location>
        <location evidence="1">Cytoskeleton</location>
        <location evidence="1">Microtubule organizing center</location>
        <location evidence="1">Centrosome</location>
        <location evidence="1">Centriole</location>
    </subcellularLocation>
</comment>
<evidence type="ECO:0000256" key="3">
    <source>
        <dbReference type="ARBA" id="ARBA00009131"/>
    </source>
</evidence>
<keyword evidence="9" id="KW-0206">Cytoskeleton</keyword>
<dbReference type="Pfam" id="PF25977">
    <property type="entry name" value="DZIP1"/>
    <property type="match status" value="1"/>
</dbReference>
<evidence type="ECO:0000256" key="6">
    <source>
        <dbReference type="ARBA" id="ARBA00022771"/>
    </source>
</evidence>
<dbReference type="InterPro" id="IPR013087">
    <property type="entry name" value="Znf_C2H2_type"/>
</dbReference>
<evidence type="ECO:0000256" key="5">
    <source>
        <dbReference type="ARBA" id="ARBA00022723"/>
    </source>
</evidence>
<dbReference type="PANTHER" id="PTHR21502">
    <property type="entry name" value="ZINC FINGER PROTEIN DZIP1"/>
    <property type="match status" value="1"/>
</dbReference>
<evidence type="ECO:0000256" key="9">
    <source>
        <dbReference type="ARBA" id="ARBA00023212"/>
    </source>
</evidence>
<gene>
    <name evidence="15" type="ORF">PHYEVI_LOCUS4840</name>
</gene>
<evidence type="ECO:0000256" key="8">
    <source>
        <dbReference type="ARBA" id="ARBA00023054"/>
    </source>
</evidence>
<feature type="coiled-coil region" evidence="12">
    <location>
        <begin position="172"/>
        <end position="199"/>
    </location>
</feature>
<keyword evidence="10" id="KW-0966">Cell projection</keyword>
<comment type="similarity">
    <text evidence="3">Belongs to the DZIP C2H2-type zinc-finger protein family.</text>
</comment>
<evidence type="ECO:0000256" key="4">
    <source>
        <dbReference type="ARBA" id="ARBA00022490"/>
    </source>
</evidence>
<feature type="compositionally biased region" description="Polar residues" evidence="13">
    <location>
        <begin position="726"/>
        <end position="741"/>
    </location>
</feature>
<keyword evidence="7" id="KW-0862">Zinc</keyword>
<feature type="compositionally biased region" description="Basic and acidic residues" evidence="13">
    <location>
        <begin position="278"/>
        <end position="292"/>
    </location>
</feature>
<evidence type="ECO:0000256" key="10">
    <source>
        <dbReference type="ARBA" id="ARBA00023273"/>
    </source>
</evidence>
<accession>A0A9N9XQU0</accession>
<keyword evidence="8 12" id="KW-0175">Coiled coil</keyword>
<evidence type="ECO:0000256" key="13">
    <source>
        <dbReference type="SAM" id="MobiDB-lite"/>
    </source>
</evidence>
<feature type="domain" description="C2H2-type" evidence="14">
    <location>
        <begin position="142"/>
        <end position="167"/>
    </location>
</feature>
<reference evidence="15" key="1">
    <citation type="submission" date="2022-01" db="EMBL/GenBank/DDBJ databases">
        <authorList>
            <person name="King R."/>
        </authorList>
    </citation>
    <scope>NUCLEOTIDE SEQUENCE</scope>
</reference>
<evidence type="ECO:0000256" key="7">
    <source>
        <dbReference type="ARBA" id="ARBA00022833"/>
    </source>
</evidence>
<evidence type="ECO:0000259" key="14">
    <source>
        <dbReference type="PROSITE" id="PS50157"/>
    </source>
</evidence>
<dbReference type="OrthoDB" id="515971at2759"/>
<keyword evidence="5" id="KW-0479">Metal-binding</keyword>
<feature type="region of interest" description="Disordered" evidence="13">
    <location>
        <begin position="726"/>
        <end position="764"/>
    </location>
</feature>
<feature type="region of interest" description="Disordered" evidence="13">
    <location>
        <begin position="407"/>
        <end position="437"/>
    </location>
</feature>
<dbReference type="Pfam" id="PF13815">
    <property type="entry name" value="Dzip-like_N"/>
    <property type="match status" value="1"/>
</dbReference>
<keyword evidence="16" id="KW-1185">Reference proteome</keyword>
<dbReference type="GO" id="GO:0036064">
    <property type="term" value="C:ciliary basal body"/>
    <property type="evidence" value="ECO:0007669"/>
    <property type="project" value="TreeGrafter"/>
</dbReference>
<dbReference type="GO" id="GO:0008270">
    <property type="term" value="F:zinc ion binding"/>
    <property type="evidence" value="ECO:0007669"/>
    <property type="project" value="UniProtKB-KW"/>
</dbReference>
<name>A0A9N9XQU0_PHYSR</name>
<dbReference type="AlphaFoldDB" id="A0A9N9XQU0"/>
<evidence type="ECO:0000256" key="1">
    <source>
        <dbReference type="ARBA" id="ARBA00004114"/>
    </source>
</evidence>
<dbReference type="GO" id="GO:0060271">
    <property type="term" value="P:cilium assembly"/>
    <property type="evidence" value="ECO:0007669"/>
    <property type="project" value="TreeGrafter"/>
</dbReference>
<evidence type="ECO:0000256" key="12">
    <source>
        <dbReference type="SAM" id="Coils"/>
    </source>
</evidence>
<dbReference type="InterPro" id="IPR051241">
    <property type="entry name" value="DZIP_RILPL"/>
</dbReference>